<organism evidence="2 3">
    <name type="scientific">Paenibacillus phytohabitans</name>
    <dbReference type="NCBI Taxonomy" id="2654978"/>
    <lineage>
        <taxon>Bacteria</taxon>
        <taxon>Bacillati</taxon>
        <taxon>Bacillota</taxon>
        <taxon>Bacilli</taxon>
        <taxon>Bacillales</taxon>
        <taxon>Paenibacillaceae</taxon>
        <taxon>Paenibacillus</taxon>
    </lineage>
</organism>
<dbReference type="EMBL" id="WHOB01000042">
    <property type="protein sequence ID" value="NOU80272.1"/>
    <property type="molecule type" value="Genomic_DNA"/>
</dbReference>
<protein>
    <recommendedName>
        <fullName evidence="4">SAF domain-containing protein</fullName>
    </recommendedName>
</protein>
<keyword evidence="1" id="KW-0472">Membrane</keyword>
<comment type="caution">
    <text evidence="2">The sequence shown here is derived from an EMBL/GenBank/DDBJ whole genome shotgun (WGS) entry which is preliminary data.</text>
</comment>
<keyword evidence="1" id="KW-0812">Transmembrane</keyword>
<proteinExistence type="predicted"/>
<evidence type="ECO:0000313" key="2">
    <source>
        <dbReference type="EMBL" id="NOU80272.1"/>
    </source>
</evidence>
<accession>A0ABX1YH51</accession>
<feature type="transmembrane region" description="Helical" evidence="1">
    <location>
        <begin position="9"/>
        <end position="32"/>
    </location>
</feature>
<evidence type="ECO:0000313" key="3">
    <source>
        <dbReference type="Proteomes" id="UP000596857"/>
    </source>
</evidence>
<evidence type="ECO:0008006" key="4">
    <source>
        <dbReference type="Google" id="ProtNLM"/>
    </source>
</evidence>
<dbReference type="Proteomes" id="UP000596857">
    <property type="component" value="Unassembled WGS sequence"/>
</dbReference>
<name>A0ABX1YH51_9BACL</name>
<gene>
    <name evidence="2" type="ORF">GC101_15485</name>
</gene>
<keyword evidence="3" id="KW-1185">Reference proteome</keyword>
<evidence type="ECO:0000256" key="1">
    <source>
        <dbReference type="SAM" id="Phobius"/>
    </source>
</evidence>
<dbReference type="RefSeq" id="WP_171717953.1">
    <property type="nucleotide sequence ID" value="NZ_WHOB01000042.1"/>
</dbReference>
<keyword evidence="1" id="KW-1133">Transmembrane helix</keyword>
<sequence>MRKITGSHVFWIALIIIFFWMFMQTIGVWALLGLDLSIKRISTNESQIAEKTQAYLENKYKEKFIINEVQPITPQDEVYLSVSPVSNSKIHFSAVYTKKRGEQIINGDNYMLIKWGEEAKSLFDPLIANIISSNTFFKVSLPARNIFEYGDITLPLKEVTKKYPNLLLISIDVYYLMEKEQVTQFNDEIIRLEENLNKMNISNIRLYVLMYDRSYFGDINRFRGIAEEDITGILNSRRALIKEIYLDMDEPNSLNELQTKLQKKGYENGN</sequence>
<reference evidence="2 3" key="1">
    <citation type="submission" date="2019-10" db="EMBL/GenBank/DDBJ databases">
        <title>Description of Paenibacillus terricola sp. nov.</title>
        <authorList>
            <person name="Carlier A."/>
            <person name="Qi S."/>
        </authorList>
    </citation>
    <scope>NUCLEOTIDE SEQUENCE [LARGE SCALE GENOMIC DNA]</scope>
    <source>
        <strain evidence="2 3">LMG 31459</strain>
    </source>
</reference>